<comment type="caution">
    <text evidence="1">The sequence shown here is derived from an EMBL/GenBank/DDBJ whole genome shotgun (WGS) entry which is preliminary data.</text>
</comment>
<dbReference type="AlphaFoldDB" id="A0A7W6E9F1"/>
<evidence type="ECO:0000313" key="2">
    <source>
        <dbReference type="Proteomes" id="UP000542776"/>
    </source>
</evidence>
<dbReference type="Proteomes" id="UP000542776">
    <property type="component" value="Unassembled WGS sequence"/>
</dbReference>
<reference evidence="1 2" key="1">
    <citation type="submission" date="2020-08" db="EMBL/GenBank/DDBJ databases">
        <title>Genomic Encyclopedia of Type Strains, Phase IV (KMG-IV): sequencing the most valuable type-strain genomes for metagenomic binning, comparative biology and taxonomic classification.</title>
        <authorList>
            <person name="Goeker M."/>
        </authorList>
    </citation>
    <scope>NUCLEOTIDE SEQUENCE [LARGE SCALE GENOMIC DNA]</scope>
    <source>
        <strain evidence="1 2">DSM 102238</strain>
    </source>
</reference>
<evidence type="ECO:0000313" key="1">
    <source>
        <dbReference type="EMBL" id="MBB3997148.1"/>
    </source>
</evidence>
<accession>A0A7W6E9F1</accession>
<dbReference type="EMBL" id="JACIEK010000001">
    <property type="protein sequence ID" value="MBB3997148.1"/>
    <property type="molecule type" value="Genomic_DNA"/>
</dbReference>
<organism evidence="1 2">
    <name type="scientific">Aureimonas pseudogalii</name>
    <dbReference type="NCBI Taxonomy" id="1744844"/>
    <lineage>
        <taxon>Bacteria</taxon>
        <taxon>Pseudomonadati</taxon>
        <taxon>Pseudomonadota</taxon>
        <taxon>Alphaproteobacteria</taxon>
        <taxon>Hyphomicrobiales</taxon>
        <taxon>Aurantimonadaceae</taxon>
        <taxon>Aureimonas</taxon>
    </lineage>
</organism>
<gene>
    <name evidence="1" type="ORF">GGR04_000969</name>
</gene>
<sequence length="316" mass="34719">MNARSESPTPVLDALENHAGGPLDGFYGGTFGRFLADAATLPIVTLHHDHFAYGDHDDAFPDIDVLLHQKPVWIECTTGIVGGLGPTKDGSVPHRSTGILIEPYGHSRRSREDPWCRSLLSARFCLAGGGQPILLHDRVIIEPSQHGRAFWKPDDEGPTDPLATGLADHERVRFGLVPAGEASSSQLLQMACEVVMLEGRYFRGIPTPQVQSAFNKFPRYAAASDEGVEGLRRGLMASCVERWDPFEDADLDEELAHLQRWANNVLQLGPVIALQALAEISRSGNDEYPMLKTVPLPKPYARGRRAFQIIDTSVRL</sequence>
<protein>
    <submittedName>
        <fullName evidence="1">Uncharacterized protein</fullName>
    </submittedName>
</protein>
<keyword evidence="2" id="KW-1185">Reference proteome</keyword>
<dbReference type="RefSeq" id="WP_183198383.1">
    <property type="nucleotide sequence ID" value="NZ_JACIEK010000001.1"/>
</dbReference>
<proteinExistence type="predicted"/>
<name>A0A7W6E9F1_9HYPH</name>